<protein>
    <submittedName>
        <fullName evidence="1">Uncharacterized protein</fullName>
    </submittedName>
</protein>
<evidence type="ECO:0000313" key="1">
    <source>
        <dbReference type="EMBL" id="KAI3695306.1"/>
    </source>
</evidence>
<sequence length="103" mass="11129">MVCGIVEGQRRIPNVNDVPTLIFGADVTHPDSSPTTAALVASQGCLRSPTDDSSNMVSNENGGEPEEFVAPANGEEGKINSTYYYTYHNLEKSKEFDVCEEVS</sequence>
<gene>
    <name evidence="1" type="ORF">L1987_78301</name>
</gene>
<accession>A0ACB8ZDC1</accession>
<reference evidence="2" key="1">
    <citation type="journal article" date="2022" name="Mol. Ecol. Resour.">
        <title>The genomes of chicory, endive, great burdock and yacon provide insights into Asteraceae palaeo-polyploidization history and plant inulin production.</title>
        <authorList>
            <person name="Fan W."/>
            <person name="Wang S."/>
            <person name="Wang H."/>
            <person name="Wang A."/>
            <person name="Jiang F."/>
            <person name="Liu H."/>
            <person name="Zhao H."/>
            <person name="Xu D."/>
            <person name="Zhang Y."/>
        </authorList>
    </citation>
    <scope>NUCLEOTIDE SEQUENCE [LARGE SCALE GENOMIC DNA]</scope>
    <source>
        <strain evidence="2">cv. Yunnan</strain>
    </source>
</reference>
<name>A0ACB8ZDC1_9ASTR</name>
<reference evidence="1 2" key="2">
    <citation type="journal article" date="2022" name="Mol. Ecol. Resour.">
        <title>The genomes of chicory, endive, great burdock and yacon provide insights into Asteraceae paleo-polyploidization history and plant inulin production.</title>
        <authorList>
            <person name="Fan W."/>
            <person name="Wang S."/>
            <person name="Wang H."/>
            <person name="Wang A."/>
            <person name="Jiang F."/>
            <person name="Liu H."/>
            <person name="Zhao H."/>
            <person name="Xu D."/>
            <person name="Zhang Y."/>
        </authorList>
    </citation>
    <scope>NUCLEOTIDE SEQUENCE [LARGE SCALE GENOMIC DNA]</scope>
    <source>
        <strain evidence="2">cv. Yunnan</strain>
        <tissue evidence="1">Leaves</tissue>
    </source>
</reference>
<evidence type="ECO:0000313" key="2">
    <source>
        <dbReference type="Proteomes" id="UP001056120"/>
    </source>
</evidence>
<proteinExistence type="predicted"/>
<keyword evidence="2" id="KW-1185">Reference proteome</keyword>
<comment type="caution">
    <text evidence="1">The sequence shown here is derived from an EMBL/GenBank/DDBJ whole genome shotgun (WGS) entry which is preliminary data.</text>
</comment>
<dbReference type="Proteomes" id="UP001056120">
    <property type="component" value="Linkage Group LG26"/>
</dbReference>
<organism evidence="1 2">
    <name type="scientific">Smallanthus sonchifolius</name>
    <dbReference type="NCBI Taxonomy" id="185202"/>
    <lineage>
        <taxon>Eukaryota</taxon>
        <taxon>Viridiplantae</taxon>
        <taxon>Streptophyta</taxon>
        <taxon>Embryophyta</taxon>
        <taxon>Tracheophyta</taxon>
        <taxon>Spermatophyta</taxon>
        <taxon>Magnoliopsida</taxon>
        <taxon>eudicotyledons</taxon>
        <taxon>Gunneridae</taxon>
        <taxon>Pentapetalae</taxon>
        <taxon>asterids</taxon>
        <taxon>campanulids</taxon>
        <taxon>Asterales</taxon>
        <taxon>Asteraceae</taxon>
        <taxon>Asteroideae</taxon>
        <taxon>Heliantheae alliance</taxon>
        <taxon>Millerieae</taxon>
        <taxon>Smallanthus</taxon>
    </lineage>
</organism>
<dbReference type="EMBL" id="CM042043">
    <property type="protein sequence ID" value="KAI3695306.1"/>
    <property type="molecule type" value="Genomic_DNA"/>
</dbReference>